<dbReference type="Gene3D" id="1.10.10.1940">
    <property type="match status" value="1"/>
</dbReference>
<feature type="domain" description="ShKT" evidence="6">
    <location>
        <begin position="82"/>
        <end position="122"/>
    </location>
</feature>
<dbReference type="PROSITE" id="PS51670">
    <property type="entry name" value="SHKT"/>
    <property type="match status" value="1"/>
</dbReference>
<evidence type="ECO:0000256" key="4">
    <source>
        <dbReference type="SAM" id="MobiDB-lite"/>
    </source>
</evidence>
<dbReference type="PANTHER" id="PTHR46219">
    <property type="entry name" value="PROTEIN CBG11138"/>
    <property type="match status" value="1"/>
</dbReference>
<evidence type="ECO:0000313" key="8">
    <source>
        <dbReference type="Proteomes" id="UP000835052"/>
    </source>
</evidence>
<dbReference type="PANTHER" id="PTHR46219:SF5">
    <property type="entry name" value="SHKT DOMAIN-CONTAINING PROTEIN"/>
    <property type="match status" value="1"/>
</dbReference>
<feature type="signal peptide" evidence="5">
    <location>
        <begin position="1"/>
        <end position="29"/>
    </location>
</feature>
<sequence length="158" mass="16372">MSTTSSTITFGSVMFQLLCVAALLAFVSAQSITTCNIASSPSISNQCPPGLVLISDGNCCPQANVRTETPTTTARATTSAPCVDKLNPSTGVSDCPKNVGLCTNSVYIPLMKDQCPKTCGFCTGAGVSCVDKINPKTGTSDCPKKTPTSAQTPFTYRL</sequence>
<proteinExistence type="predicted"/>
<comment type="caution">
    <text evidence="7">The sequence shown here is derived from an EMBL/GenBank/DDBJ whole genome shotgun (WGS) entry which is preliminary data.</text>
</comment>
<evidence type="ECO:0000256" key="3">
    <source>
        <dbReference type="PROSITE-ProRule" id="PRU01005"/>
    </source>
</evidence>
<evidence type="ECO:0000313" key="7">
    <source>
        <dbReference type="EMBL" id="CAD6187659.1"/>
    </source>
</evidence>
<dbReference type="AlphaFoldDB" id="A0A8S1GWG2"/>
<dbReference type="OrthoDB" id="5863778at2759"/>
<dbReference type="Pfam" id="PF01549">
    <property type="entry name" value="ShK"/>
    <property type="match status" value="1"/>
</dbReference>
<dbReference type="EMBL" id="CAJGYM010000007">
    <property type="protein sequence ID" value="CAD6187659.1"/>
    <property type="molecule type" value="Genomic_DNA"/>
</dbReference>
<organism evidence="7 8">
    <name type="scientific">Caenorhabditis auriculariae</name>
    <dbReference type="NCBI Taxonomy" id="2777116"/>
    <lineage>
        <taxon>Eukaryota</taxon>
        <taxon>Metazoa</taxon>
        <taxon>Ecdysozoa</taxon>
        <taxon>Nematoda</taxon>
        <taxon>Chromadorea</taxon>
        <taxon>Rhabditida</taxon>
        <taxon>Rhabditina</taxon>
        <taxon>Rhabditomorpha</taxon>
        <taxon>Rhabditoidea</taxon>
        <taxon>Rhabditidae</taxon>
        <taxon>Peloderinae</taxon>
        <taxon>Caenorhabditis</taxon>
    </lineage>
</organism>
<accession>A0A8S1GWG2</accession>
<dbReference type="InterPro" id="IPR007026">
    <property type="entry name" value="CC_domain"/>
</dbReference>
<keyword evidence="2" id="KW-1015">Disulfide bond</keyword>
<dbReference type="Proteomes" id="UP000835052">
    <property type="component" value="Unassembled WGS sequence"/>
</dbReference>
<feature type="chain" id="PRO_5035923648" description="ShKT domain-containing protein" evidence="5">
    <location>
        <begin position="30"/>
        <end position="158"/>
    </location>
</feature>
<dbReference type="InterPro" id="IPR003582">
    <property type="entry name" value="ShKT_dom"/>
</dbReference>
<gene>
    <name evidence="7" type="ORF">CAUJ_LOCUS3578</name>
</gene>
<name>A0A8S1GWG2_9PELO</name>
<feature type="region of interest" description="Disordered" evidence="4">
    <location>
        <begin position="139"/>
        <end position="158"/>
    </location>
</feature>
<protein>
    <recommendedName>
        <fullName evidence="6">ShKT domain-containing protein</fullName>
    </recommendedName>
</protein>
<keyword evidence="8" id="KW-1185">Reference proteome</keyword>
<evidence type="ECO:0000259" key="6">
    <source>
        <dbReference type="PROSITE" id="PS51670"/>
    </source>
</evidence>
<dbReference type="Pfam" id="PF04942">
    <property type="entry name" value="CC"/>
    <property type="match status" value="1"/>
</dbReference>
<dbReference type="SMART" id="SM00254">
    <property type="entry name" value="ShKT"/>
    <property type="match status" value="1"/>
</dbReference>
<reference evidence="7" key="1">
    <citation type="submission" date="2020-10" db="EMBL/GenBank/DDBJ databases">
        <authorList>
            <person name="Kikuchi T."/>
        </authorList>
    </citation>
    <scope>NUCLEOTIDE SEQUENCE</scope>
    <source>
        <strain evidence="7">NKZ352</strain>
    </source>
</reference>
<evidence type="ECO:0000256" key="2">
    <source>
        <dbReference type="ARBA" id="ARBA00023157"/>
    </source>
</evidence>
<evidence type="ECO:0000256" key="1">
    <source>
        <dbReference type="ARBA" id="ARBA00022729"/>
    </source>
</evidence>
<keyword evidence="1 5" id="KW-0732">Signal</keyword>
<comment type="caution">
    <text evidence="3">Lacks conserved residue(s) required for the propagation of feature annotation.</text>
</comment>
<evidence type="ECO:0000256" key="5">
    <source>
        <dbReference type="SAM" id="SignalP"/>
    </source>
</evidence>
<dbReference type="FunFam" id="1.10.10.1940:FF:000002">
    <property type="entry name" value="PHAryngeal gland Toxin-related"/>
    <property type="match status" value="1"/>
</dbReference>